<dbReference type="EMBL" id="BK014774">
    <property type="protein sequence ID" value="DAD75123.1"/>
    <property type="molecule type" value="Genomic_DNA"/>
</dbReference>
<accession>A0A8S5LZ58</accession>
<organism evidence="1">
    <name type="scientific">Siphoviridae sp. cthqG28</name>
    <dbReference type="NCBI Taxonomy" id="2826427"/>
    <lineage>
        <taxon>Viruses</taxon>
        <taxon>Duplodnaviria</taxon>
        <taxon>Heunggongvirae</taxon>
        <taxon>Uroviricota</taxon>
        <taxon>Caudoviricetes</taxon>
    </lineage>
</organism>
<reference evidence="1" key="1">
    <citation type="journal article" date="2021" name="Proc. Natl. Acad. Sci. U.S.A.">
        <title>A Catalog of Tens of Thousands of Viruses from Human Metagenomes Reveals Hidden Associations with Chronic Diseases.</title>
        <authorList>
            <person name="Tisza M.J."/>
            <person name="Buck C.B."/>
        </authorList>
    </citation>
    <scope>NUCLEOTIDE SEQUENCE</scope>
    <source>
        <strain evidence="1">CthqG28</strain>
    </source>
</reference>
<evidence type="ECO:0000313" key="1">
    <source>
        <dbReference type="EMBL" id="DAD75123.1"/>
    </source>
</evidence>
<proteinExistence type="predicted"/>
<protein>
    <submittedName>
        <fullName evidence="1">Uncharacterized protein</fullName>
    </submittedName>
</protein>
<name>A0A8S5LZ58_9CAUD</name>
<sequence length="74" mass="8102">MAQCKSTEAQESGHFECNGFAARFKGKHLTIEVTGDKVNAAYDCSLFTHDEVGVIIKCIQHINKSVSKASMVKL</sequence>